<keyword evidence="3" id="KW-1185">Reference proteome</keyword>
<dbReference type="GeneID" id="18923496"/>
<keyword evidence="1" id="KW-0732">Signal</keyword>
<dbReference type="VEuPathDB" id="FungiDB:MELLADRAFT_108549"/>
<evidence type="ECO:0000313" key="2">
    <source>
        <dbReference type="EMBL" id="EGG04343.1"/>
    </source>
</evidence>
<dbReference type="AlphaFoldDB" id="F4RTG3"/>
<dbReference type="EMBL" id="GL883119">
    <property type="protein sequence ID" value="EGG04343.1"/>
    <property type="molecule type" value="Genomic_DNA"/>
</dbReference>
<dbReference type="RefSeq" id="XP_007412472.1">
    <property type="nucleotide sequence ID" value="XM_007412410.1"/>
</dbReference>
<reference evidence="3" key="1">
    <citation type="journal article" date="2011" name="Proc. Natl. Acad. Sci. U.S.A.">
        <title>Obligate biotrophy features unraveled by the genomic analysis of rust fungi.</title>
        <authorList>
            <person name="Duplessis S."/>
            <person name="Cuomo C.A."/>
            <person name="Lin Y.-C."/>
            <person name="Aerts A."/>
            <person name="Tisserant E."/>
            <person name="Veneault-Fourrey C."/>
            <person name="Joly D.L."/>
            <person name="Hacquard S."/>
            <person name="Amselem J."/>
            <person name="Cantarel B.L."/>
            <person name="Chiu R."/>
            <person name="Coutinho P.M."/>
            <person name="Feau N."/>
            <person name="Field M."/>
            <person name="Frey P."/>
            <person name="Gelhaye E."/>
            <person name="Goldberg J."/>
            <person name="Grabherr M.G."/>
            <person name="Kodira C.D."/>
            <person name="Kohler A."/>
            <person name="Kuees U."/>
            <person name="Lindquist E.A."/>
            <person name="Lucas S.M."/>
            <person name="Mago R."/>
            <person name="Mauceli E."/>
            <person name="Morin E."/>
            <person name="Murat C."/>
            <person name="Pangilinan J.L."/>
            <person name="Park R."/>
            <person name="Pearson M."/>
            <person name="Quesneville H."/>
            <person name="Rouhier N."/>
            <person name="Sakthikumar S."/>
            <person name="Salamov A.A."/>
            <person name="Schmutz J."/>
            <person name="Selles B."/>
            <person name="Shapiro H."/>
            <person name="Tanguay P."/>
            <person name="Tuskan G.A."/>
            <person name="Henrissat B."/>
            <person name="Van de Peer Y."/>
            <person name="Rouze P."/>
            <person name="Ellis J.G."/>
            <person name="Dodds P.N."/>
            <person name="Schein J.E."/>
            <person name="Zhong S."/>
            <person name="Hamelin R.C."/>
            <person name="Grigoriev I.V."/>
            <person name="Szabo L.J."/>
            <person name="Martin F."/>
        </authorList>
    </citation>
    <scope>NUCLEOTIDE SEQUENCE [LARGE SCALE GENOMIC DNA]</scope>
    <source>
        <strain evidence="3">98AG31 / pathotype 3-4-7</strain>
    </source>
</reference>
<feature type="signal peptide" evidence="1">
    <location>
        <begin position="1"/>
        <end position="18"/>
    </location>
</feature>
<dbReference type="Proteomes" id="UP000001072">
    <property type="component" value="Unassembled WGS sequence"/>
</dbReference>
<protein>
    <submittedName>
        <fullName evidence="2">Secreted protein</fullName>
    </submittedName>
</protein>
<dbReference type="KEGG" id="mlr:MELLADRAFT_108549"/>
<feature type="chain" id="PRO_5003317946" evidence="1">
    <location>
        <begin position="19"/>
        <end position="180"/>
    </location>
</feature>
<organism evidence="3">
    <name type="scientific">Melampsora larici-populina (strain 98AG31 / pathotype 3-4-7)</name>
    <name type="common">Poplar leaf rust fungus</name>
    <dbReference type="NCBI Taxonomy" id="747676"/>
    <lineage>
        <taxon>Eukaryota</taxon>
        <taxon>Fungi</taxon>
        <taxon>Dikarya</taxon>
        <taxon>Basidiomycota</taxon>
        <taxon>Pucciniomycotina</taxon>
        <taxon>Pucciniomycetes</taxon>
        <taxon>Pucciniales</taxon>
        <taxon>Melampsoraceae</taxon>
        <taxon>Melampsora</taxon>
    </lineage>
</organism>
<dbReference type="InParanoid" id="F4RTG3"/>
<gene>
    <name evidence="2" type="ORF">MELLADRAFT_108549</name>
</gene>
<sequence length="180" mass="19886">MRSLILLGSLLHVLFVMGHPEPIGNLQGRDLTGLELIHSNMLSKRTTAPRNPAACRGVSGKVHEFDVQDYRKVITHLVSNQVSCAYFKNIAMLVIVEATVTEAVFQHTSAKYVKNWFVSDLSATCCITNPVKLVSKPPPPSDDDGLNIQVVFFDESMPSAQVEDCDDELKGMMLSIARQQ</sequence>
<dbReference type="HOGENOM" id="CLU_131072_0_0_1"/>
<evidence type="ECO:0000313" key="3">
    <source>
        <dbReference type="Proteomes" id="UP000001072"/>
    </source>
</evidence>
<name>F4RTG3_MELLP</name>
<accession>F4RTG3</accession>
<evidence type="ECO:0000256" key="1">
    <source>
        <dbReference type="SAM" id="SignalP"/>
    </source>
</evidence>
<proteinExistence type="predicted"/>